<feature type="transmembrane region" description="Helical" evidence="6">
    <location>
        <begin position="7"/>
        <end position="29"/>
    </location>
</feature>
<protein>
    <submittedName>
        <fullName evidence="8">MFS transporter</fullName>
    </submittedName>
</protein>
<dbReference type="PRINTS" id="PR01035">
    <property type="entry name" value="TCRTETA"/>
</dbReference>
<feature type="transmembrane region" description="Helical" evidence="6">
    <location>
        <begin position="272"/>
        <end position="304"/>
    </location>
</feature>
<dbReference type="PANTHER" id="PTHR23504">
    <property type="entry name" value="MAJOR FACILITATOR SUPERFAMILY DOMAIN-CONTAINING PROTEIN 10"/>
    <property type="match status" value="1"/>
</dbReference>
<feature type="transmembrane region" description="Helical" evidence="6">
    <location>
        <begin position="127"/>
        <end position="147"/>
    </location>
</feature>
<name>A0A538TQK1_UNCEI</name>
<dbReference type="SUPFAM" id="SSF103473">
    <property type="entry name" value="MFS general substrate transporter"/>
    <property type="match status" value="1"/>
</dbReference>
<feature type="transmembrane region" description="Helical" evidence="6">
    <location>
        <begin position="242"/>
        <end position="265"/>
    </location>
</feature>
<reference evidence="8 9" key="1">
    <citation type="journal article" date="2019" name="Nat. Microbiol.">
        <title>Mediterranean grassland soil C-N compound turnover is dependent on rainfall and depth, and is mediated by genomically divergent microorganisms.</title>
        <authorList>
            <person name="Diamond S."/>
            <person name="Andeer P.F."/>
            <person name="Li Z."/>
            <person name="Crits-Christoph A."/>
            <person name="Burstein D."/>
            <person name="Anantharaman K."/>
            <person name="Lane K.R."/>
            <person name="Thomas B.C."/>
            <person name="Pan C."/>
            <person name="Northen T.R."/>
            <person name="Banfield J.F."/>
        </authorList>
    </citation>
    <scope>NUCLEOTIDE SEQUENCE [LARGE SCALE GENOMIC DNA]</scope>
    <source>
        <strain evidence="8">WS_9</strain>
    </source>
</reference>
<dbReference type="InterPro" id="IPR011701">
    <property type="entry name" value="MFS"/>
</dbReference>
<feature type="transmembrane region" description="Helical" evidence="6">
    <location>
        <begin position="153"/>
        <end position="175"/>
    </location>
</feature>
<dbReference type="InterPro" id="IPR020846">
    <property type="entry name" value="MFS_dom"/>
</dbReference>
<comment type="caution">
    <text evidence="8">The sequence shown here is derived from an EMBL/GenBank/DDBJ whole genome shotgun (WGS) entry which is preliminary data.</text>
</comment>
<evidence type="ECO:0000256" key="3">
    <source>
        <dbReference type="ARBA" id="ARBA00022692"/>
    </source>
</evidence>
<evidence type="ECO:0000313" key="8">
    <source>
        <dbReference type="EMBL" id="TMQ65904.1"/>
    </source>
</evidence>
<evidence type="ECO:0000259" key="7">
    <source>
        <dbReference type="PROSITE" id="PS50850"/>
    </source>
</evidence>
<dbReference type="PROSITE" id="PS50850">
    <property type="entry name" value="MFS"/>
    <property type="match status" value="1"/>
</dbReference>
<proteinExistence type="predicted"/>
<dbReference type="AlphaFoldDB" id="A0A538TQK1"/>
<feature type="transmembrane region" description="Helical" evidence="6">
    <location>
        <begin position="35"/>
        <end position="57"/>
    </location>
</feature>
<feature type="transmembrane region" description="Helical" evidence="6">
    <location>
        <begin position="209"/>
        <end position="230"/>
    </location>
</feature>
<keyword evidence="5 6" id="KW-0472">Membrane</keyword>
<dbReference type="InterPro" id="IPR001958">
    <property type="entry name" value="Tet-R_TetA/multi-R_MdtG-like"/>
</dbReference>
<dbReference type="GO" id="GO:0022857">
    <property type="term" value="F:transmembrane transporter activity"/>
    <property type="evidence" value="ECO:0007669"/>
    <property type="project" value="InterPro"/>
</dbReference>
<accession>A0A538TQK1</accession>
<dbReference type="PANTHER" id="PTHR23504:SF15">
    <property type="entry name" value="MAJOR FACILITATOR SUPERFAMILY (MFS) PROFILE DOMAIN-CONTAINING PROTEIN"/>
    <property type="match status" value="1"/>
</dbReference>
<dbReference type="Proteomes" id="UP000317691">
    <property type="component" value="Unassembled WGS sequence"/>
</dbReference>
<feature type="transmembrane region" description="Helical" evidence="6">
    <location>
        <begin position="69"/>
        <end position="88"/>
    </location>
</feature>
<dbReference type="Pfam" id="PF07690">
    <property type="entry name" value="MFS_1"/>
    <property type="match status" value="1"/>
</dbReference>
<organism evidence="8 9">
    <name type="scientific">Eiseniibacteriota bacterium</name>
    <dbReference type="NCBI Taxonomy" id="2212470"/>
    <lineage>
        <taxon>Bacteria</taxon>
        <taxon>Candidatus Eiseniibacteriota</taxon>
    </lineage>
</organism>
<dbReference type="Gene3D" id="1.20.1250.20">
    <property type="entry name" value="MFS general substrate transporter like domains"/>
    <property type="match status" value="1"/>
</dbReference>
<evidence type="ECO:0000256" key="1">
    <source>
        <dbReference type="ARBA" id="ARBA00004141"/>
    </source>
</evidence>
<dbReference type="GO" id="GO:0016020">
    <property type="term" value="C:membrane"/>
    <property type="evidence" value="ECO:0007669"/>
    <property type="project" value="UniProtKB-SubCell"/>
</dbReference>
<feature type="domain" description="Major facilitator superfamily (MFS) profile" evidence="7">
    <location>
        <begin position="3"/>
        <end position="385"/>
    </location>
</feature>
<dbReference type="InterPro" id="IPR036259">
    <property type="entry name" value="MFS_trans_sf"/>
</dbReference>
<evidence type="ECO:0000256" key="5">
    <source>
        <dbReference type="ARBA" id="ARBA00023136"/>
    </source>
</evidence>
<feature type="transmembrane region" description="Helical" evidence="6">
    <location>
        <begin position="94"/>
        <end position="115"/>
    </location>
</feature>
<evidence type="ECO:0000313" key="9">
    <source>
        <dbReference type="Proteomes" id="UP000317691"/>
    </source>
</evidence>
<evidence type="ECO:0000256" key="2">
    <source>
        <dbReference type="ARBA" id="ARBA00022448"/>
    </source>
</evidence>
<keyword evidence="3 6" id="KW-0812">Transmembrane</keyword>
<evidence type="ECO:0000256" key="4">
    <source>
        <dbReference type="ARBA" id="ARBA00022989"/>
    </source>
</evidence>
<sequence length="392" mass="40737">MGPRVVLFLTVFIHLVGFGLLLPLLPYYAETYGATGVAVGLLNTSYSLMQFLFSPVWGRLSDRIGRRPVIIGSLVATAVSYVVFGLATSLPVLFASRIFAGIAGGVIPTTQAYVADTTTPAGRTKGMGLIGAAFGLGFIFGPALGGILSRFGYSVPAFAAAALALISALFALVLLPESLTPDKRAAAAARRLSPRDTLATLRRPGLRPVFLLFFIGTLCFSALEGTFALFGEHVYRIGPRDVGYLFAFVGSLSALMQAGLVGWLARRFGERALVLAGFVLMGMGMVFAGTSPAFGLMIVAMGAVSVGNGLASPSLAGLASISSSPEEQGSILGTYQSLGSLARSAGPFLGGLAFDRWGAGSPLWLGGIVVALASLLALQLPQHKSRQRLPSV</sequence>
<dbReference type="EMBL" id="VBOZ01000010">
    <property type="protein sequence ID" value="TMQ65904.1"/>
    <property type="molecule type" value="Genomic_DNA"/>
</dbReference>
<gene>
    <name evidence="8" type="ORF">E6K79_03280</name>
</gene>
<keyword evidence="2" id="KW-0813">Transport</keyword>
<keyword evidence="4 6" id="KW-1133">Transmembrane helix</keyword>
<evidence type="ECO:0000256" key="6">
    <source>
        <dbReference type="SAM" id="Phobius"/>
    </source>
</evidence>
<comment type="subcellular location">
    <subcellularLocation>
        <location evidence="1">Membrane</location>
        <topology evidence="1">Multi-pass membrane protein</topology>
    </subcellularLocation>
</comment>
<feature type="transmembrane region" description="Helical" evidence="6">
    <location>
        <begin position="357"/>
        <end position="378"/>
    </location>
</feature>
<dbReference type="CDD" id="cd17330">
    <property type="entry name" value="MFS_SLC46_TetA_like"/>
    <property type="match status" value="1"/>
</dbReference>